<evidence type="ECO:0000256" key="9">
    <source>
        <dbReference type="ARBA" id="ARBA00022842"/>
    </source>
</evidence>
<feature type="domain" description="Toprim" evidence="14">
    <location>
        <begin position="255"/>
        <end position="337"/>
    </location>
</feature>
<feature type="region of interest" description="Disordered" evidence="13">
    <location>
        <begin position="423"/>
        <end position="455"/>
    </location>
</feature>
<keyword evidence="4 12" id="KW-0548">Nucleotidyltransferase</keyword>
<dbReference type="InterPro" id="IPR002694">
    <property type="entry name" value="Znf_CHC2"/>
</dbReference>
<dbReference type="GO" id="GO:0006269">
    <property type="term" value="P:DNA replication, synthesis of primer"/>
    <property type="evidence" value="ECO:0007669"/>
    <property type="project" value="UniProtKB-UniRule"/>
</dbReference>
<keyword evidence="7 12" id="KW-0863">Zinc-finger</keyword>
<dbReference type="FunFam" id="3.90.580.10:FF:000001">
    <property type="entry name" value="DNA primase"/>
    <property type="match status" value="1"/>
</dbReference>
<dbReference type="InterPro" id="IPR034151">
    <property type="entry name" value="TOPRIM_DnaG_bac"/>
</dbReference>
<dbReference type="Gene3D" id="3.90.580.10">
    <property type="entry name" value="Zinc finger, CHC2-type domain"/>
    <property type="match status" value="1"/>
</dbReference>
<dbReference type="Pfam" id="PF01807">
    <property type="entry name" value="Zn_ribbon_DnaG"/>
    <property type="match status" value="1"/>
</dbReference>
<protein>
    <recommendedName>
        <fullName evidence="12">DNA primase</fullName>
        <ecNumber evidence="12">2.7.7.101</ecNumber>
    </recommendedName>
</protein>
<dbReference type="EC" id="2.7.7.101" evidence="12"/>
<evidence type="ECO:0000256" key="12">
    <source>
        <dbReference type="HAMAP-Rule" id="MF_00974"/>
    </source>
</evidence>
<dbReference type="FunFam" id="3.40.1360.10:FF:000002">
    <property type="entry name" value="DNA primase"/>
    <property type="match status" value="1"/>
</dbReference>
<dbReference type="HAMAP" id="MF_00974">
    <property type="entry name" value="DNA_primase_DnaG"/>
    <property type="match status" value="1"/>
</dbReference>
<proteinExistence type="inferred from homology"/>
<dbReference type="EMBL" id="FLUO01000002">
    <property type="protein sequence ID" value="SBW11662.1"/>
    <property type="molecule type" value="Genomic_DNA"/>
</dbReference>
<dbReference type="GO" id="GO:0000428">
    <property type="term" value="C:DNA-directed RNA polymerase complex"/>
    <property type="evidence" value="ECO:0007669"/>
    <property type="project" value="UniProtKB-KW"/>
</dbReference>
<comment type="cofactor">
    <cofactor evidence="12">
        <name>Zn(2+)</name>
        <dbReference type="ChEBI" id="CHEBI:29105"/>
    </cofactor>
    <text evidence="12">Binds 1 zinc ion per monomer.</text>
</comment>
<name>A0A212KJ38_9PROT</name>
<dbReference type="InterPro" id="IPR006171">
    <property type="entry name" value="TOPRIM_dom"/>
</dbReference>
<keyword evidence="9" id="KW-0460">Magnesium</keyword>
<evidence type="ECO:0000256" key="13">
    <source>
        <dbReference type="SAM" id="MobiDB-lite"/>
    </source>
</evidence>
<dbReference type="Pfam" id="PF10410">
    <property type="entry name" value="DnaB_bind"/>
    <property type="match status" value="1"/>
</dbReference>
<evidence type="ECO:0000256" key="4">
    <source>
        <dbReference type="ARBA" id="ARBA00022695"/>
    </source>
</evidence>
<evidence type="ECO:0000256" key="3">
    <source>
        <dbReference type="ARBA" id="ARBA00022679"/>
    </source>
</evidence>
<keyword evidence="10 12" id="KW-0238">DNA-binding</keyword>
<dbReference type="AlphaFoldDB" id="A0A212KJ38"/>
<feature type="zinc finger region" description="CHC2-type" evidence="12">
    <location>
        <begin position="38"/>
        <end position="62"/>
    </location>
</feature>
<dbReference type="InterPro" id="IPR030846">
    <property type="entry name" value="DnaG_bac"/>
</dbReference>
<dbReference type="SUPFAM" id="SSF56731">
    <property type="entry name" value="DNA primase core"/>
    <property type="match status" value="1"/>
</dbReference>
<keyword evidence="1 12" id="KW-0240">DNA-directed RNA polymerase</keyword>
<accession>A0A212KJ38</accession>
<comment type="catalytic activity">
    <reaction evidence="12">
        <text>ssDNA + n NTP = ssDNA/pppN(pN)n-1 hybrid + (n-1) diphosphate.</text>
        <dbReference type="EC" id="2.7.7.101"/>
    </reaction>
</comment>
<keyword evidence="8 12" id="KW-0862">Zinc</keyword>
<keyword evidence="11 12" id="KW-0804">Transcription</keyword>
<keyword evidence="3 12" id="KW-0808">Transferase</keyword>
<dbReference type="GO" id="GO:0003899">
    <property type="term" value="F:DNA-directed RNA polymerase activity"/>
    <property type="evidence" value="ECO:0007669"/>
    <property type="project" value="UniProtKB-UniRule"/>
</dbReference>
<comment type="domain">
    <text evidence="12">Contains an N-terminal zinc-binding domain, a central core domain that contains the primase activity, and a C-terminal DnaB-binding domain.</text>
</comment>
<evidence type="ECO:0000256" key="1">
    <source>
        <dbReference type="ARBA" id="ARBA00022478"/>
    </source>
</evidence>
<dbReference type="PANTHER" id="PTHR30313:SF2">
    <property type="entry name" value="DNA PRIMASE"/>
    <property type="match status" value="1"/>
</dbReference>
<keyword evidence="5 12" id="KW-0235">DNA replication</keyword>
<dbReference type="Pfam" id="PF08275">
    <property type="entry name" value="DNAG_N"/>
    <property type="match status" value="1"/>
</dbReference>
<evidence type="ECO:0000256" key="8">
    <source>
        <dbReference type="ARBA" id="ARBA00022833"/>
    </source>
</evidence>
<dbReference type="SUPFAM" id="SSF57783">
    <property type="entry name" value="Zinc beta-ribbon"/>
    <property type="match status" value="1"/>
</dbReference>
<dbReference type="GO" id="GO:0003677">
    <property type="term" value="F:DNA binding"/>
    <property type="evidence" value="ECO:0007669"/>
    <property type="project" value="UniProtKB-KW"/>
</dbReference>
<evidence type="ECO:0000256" key="6">
    <source>
        <dbReference type="ARBA" id="ARBA00022723"/>
    </source>
</evidence>
<evidence type="ECO:0000256" key="11">
    <source>
        <dbReference type="ARBA" id="ARBA00023163"/>
    </source>
</evidence>
<evidence type="ECO:0000256" key="10">
    <source>
        <dbReference type="ARBA" id="ARBA00023125"/>
    </source>
</evidence>
<dbReference type="CDD" id="cd03364">
    <property type="entry name" value="TOPRIM_DnaG_primases"/>
    <property type="match status" value="1"/>
</dbReference>
<dbReference type="InterPro" id="IPR037068">
    <property type="entry name" value="DNA_primase_core_N_sf"/>
</dbReference>
<organism evidence="15">
    <name type="scientific">uncultured Alphaproteobacteria bacterium</name>
    <dbReference type="NCBI Taxonomy" id="91750"/>
    <lineage>
        <taxon>Bacteria</taxon>
        <taxon>Pseudomonadati</taxon>
        <taxon>Pseudomonadota</taxon>
        <taxon>Alphaproteobacteria</taxon>
        <taxon>environmental samples</taxon>
    </lineage>
</organism>
<evidence type="ECO:0000256" key="7">
    <source>
        <dbReference type="ARBA" id="ARBA00022771"/>
    </source>
</evidence>
<comment type="subunit">
    <text evidence="12">Monomer. Interacts with DnaB.</text>
</comment>
<evidence type="ECO:0000259" key="14">
    <source>
        <dbReference type="PROSITE" id="PS50880"/>
    </source>
</evidence>
<evidence type="ECO:0000256" key="2">
    <source>
        <dbReference type="ARBA" id="ARBA00022515"/>
    </source>
</evidence>
<dbReference type="Gene3D" id="3.40.1360.10">
    <property type="match status" value="1"/>
</dbReference>
<dbReference type="InterPro" id="IPR006295">
    <property type="entry name" value="DNA_primase_DnaG"/>
</dbReference>
<gene>
    <name evidence="12" type="primary">dnaG</name>
    <name evidence="15" type="ORF">KL86APRO_20264</name>
</gene>
<dbReference type="SMART" id="SM00493">
    <property type="entry name" value="TOPRIM"/>
    <property type="match status" value="1"/>
</dbReference>
<dbReference type="GO" id="GO:1990077">
    <property type="term" value="C:primosome complex"/>
    <property type="evidence" value="ECO:0007669"/>
    <property type="project" value="UniProtKB-KW"/>
</dbReference>
<dbReference type="SMART" id="SM00400">
    <property type="entry name" value="ZnF_CHCC"/>
    <property type="match status" value="1"/>
</dbReference>
<dbReference type="Gene3D" id="3.90.980.10">
    <property type="entry name" value="DNA primase, catalytic core, N-terminal domain"/>
    <property type="match status" value="1"/>
</dbReference>
<dbReference type="InterPro" id="IPR013264">
    <property type="entry name" value="DNAG_N"/>
</dbReference>
<dbReference type="Pfam" id="PF13662">
    <property type="entry name" value="Toprim_4"/>
    <property type="match status" value="1"/>
</dbReference>
<reference evidence="15" key="1">
    <citation type="submission" date="2016-04" db="EMBL/GenBank/DDBJ databases">
        <authorList>
            <person name="Evans L.H."/>
            <person name="Alamgir A."/>
            <person name="Owens N."/>
            <person name="Weber N.D."/>
            <person name="Virtaneva K."/>
            <person name="Barbian K."/>
            <person name="Babar A."/>
            <person name="Rosenke K."/>
        </authorList>
    </citation>
    <scope>NUCLEOTIDE SEQUENCE</scope>
    <source>
        <strain evidence="15">86</strain>
    </source>
</reference>
<comment type="function">
    <text evidence="12">RNA polymerase that catalyzes the synthesis of short RNA molecules used as primers for DNA polymerase during DNA replication.</text>
</comment>
<sequence>MSLPRGFLDELRARVSIVDVVGKKVRLIRKGHEYSGLCPFHNEKTPSFTVSADKGFYHCFGCGAHGDVLSFEMQANGLSFMEAVERLAAQAGLEVPQSTPEEAARSKRAATVLEAIEAACRFYEQRLRMPEGREALAYAARRALSEETIGRFRLGYAPAGNALKAALVRDGLEEALLEEAGLVGRPDDGRSPYDILRNRLVFPITDRRGRVIAFGGRILGDGQPKYLNSPDTPVFHKGQVLYGLAQARAAALERGRVVVAEGYMDVIAMSQAGIADAVAPLGTALTEGHLAELWKLADEPVLCFDGDAAGQRAARRAAERALPELKPGRSLRFAAIVGGKDPDELIKAQGAGAMEAVLAEARPLADLLWEMIAGGRDVSTPERRAALDRDVVELCGRIKDESVREHYRRELKNRAFALFRPPRPAWSGPKGRGKRPWREPEPGAVATPPPGRPRDANELQLAAALTVRPVYALRHLESLFRVRLADDGARTYLDAVLAVLADVTEDADDAALAALLAARLPEAVRAPHVEHAERLRLEDLAPFDLDARISDLVATLKDRALAEEIGAVQAAMEREFSEVLWLRLRALRQERERLRGLDGEA</sequence>
<dbReference type="InterPro" id="IPR036977">
    <property type="entry name" value="DNA_primase_Znf_CHC2"/>
</dbReference>
<comment type="similarity">
    <text evidence="12">Belongs to the DnaG primase family.</text>
</comment>
<dbReference type="GO" id="GO:0005737">
    <property type="term" value="C:cytoplasm"/>
    <property type="evidence" value="ECO:0007669"/>
    <property type="project" value="TreeGrafter"/>
</dbReference>
<dbReference type="InterPro" id="IPR019475">
    <property type="entry name" value="DNA_primase_DnaB-bd"/>
</dbReference>
<dbReference type="PANTHER" id="PTHR30313">
    <property type="entry name" value="DNA PRIMASE"/>
    <property type="match status" value="1"/>
</dbReference>
<keyword evidence="2 12" id="KW-0639">Primosome</keyword>
<evidence type="ECO:0000256" key="5">
    <source>
        <dbReference type="ARBA" id="ARBA00022705"/>
    </source>
</evidence>
<evidence type="ECO:0000313" key="15">
    <source>
        <dbReference type="EMBL" id="SBW11662.1"/>
    </source>
</evidence>
<dbReference type="NCBIfam" id="TIGR01391">
    <property type="entry name" value="dnaG"/>
    <property type="match status" value="1"/>
</dbReference>
<keyword evidence="6 12" id="KW-0479">Metal-binding</keyword>
<dbReference type="InterPro" id="IPR050219">
    <property type="entry name" value="DnaG_primase"/>
</dbReference>
<dbReference type="GO" id="GO:0008270">
    <property type="term" value="F:zinc ion binding"/>
    <property type="evidence" value="ECO:0007669"/>
    <property type="project" value="UniProtKB-UniRule"/>
</dbReference>
<dbReference type="PROSITE" id="PS50880">
    <property type="entry name" value="TOPRIM"/>
    <property type="match status" value="1"/>
</dbReference>